<evidence type="ECO:0000256" key="1">
    <source>
        <dbReference type="ARBA" id="ARBA00001933"/>
    </source>
</evidence>
<feature type="modified residue" description="N6-(pyridoxal phosphate)lysine" evidence="6">
    <location>
        <position position="340"/>
    </location>
</feature>
<dbReference type="GO" id="GO:0019752">
    <property type="term" value="P:carboxylic acid metabolic process"/>
    <property type="evidence" value="ECO:0007669"/>
    <property type="project" value="InterPro"/>
</dbReference>
<evidence type="ECO:0000256" key="3">
    <source>
        <dbReference type="ARBA" id="ARBA00022793"/>
    </source>
</evidence>
<dbReference type="SUPFAM" id="SSF53383">
    <property type="entry name" value="PLP-dependent transferases"/>
    <property type="match status" value="1"/>
</dbReference>
<dbReference type="InterPro" id="IPR015424">
    <property type="entry name" value="PyrdxlP-dep_Trfase"/>
</dbReference>
<evidence type="ECO:0000313" key="9">
    <source>
        <dbReference type="Proteomes" id="UP000295781"/>
    </source>
</evidence>
<keyword evidence="4 6" id="KW-0663">Pyridoxal phosphate</keyword>
<dbReference type="InterPro" id="IPR015422">
    <property type="entry name" value="PyrdxlP-dep_Trfase_small"/>
</dbReference>
<dbReference type="EMBL" id="CP012670">
    <property type="protein sequence ID" value="AUX22142.1"/>
    <property type="molecule type" value="Genomic_DNA"/>
</dbReference>
<organism evidence="8 9">
    <name type="scientific">Sorangium cellulosum</name>
    <name type="common">Polyangium cellulosum</name>
    <dbReference type="NCBI Taxonomy" id="56"/>
    <lineage>
        <taxon>Bacteria</taxon>
        <taxon>Pseudomonadati</taxon>
        <taxon>Myxococcota</taxon>
        <taxon>Polyangia</taxon>
        <taxon>Polyangiales</taxon>
        <taxon>Polyangiaceae</taxon>
        <taxon>Sorangium</taxon>
    </lineage>
</organism>
<dbReference type="Gene3D" id="3.40.640.10">
    <property type="entry name" value="Type I PLP-dependent aspartate aminotransferase-like (Major domain)"/>
    <property type="match status" value="1"/>
</dbReference>
<name>A0A4V0NDC0_SORCE</name>
<dbReference type="Proteomes" id="UP000295781">
    <property type="component" value="Chromosome"/>
</dbReference>
<keyword evidence="5 7" id="KW-0456">Lyase</keyword>
<dbReference type="InterPro" id="IPR002129">
    <property type="entry name" value="PyrdxlP-dep_de-COase"/>
</dbReference>
<accession>A0A4V0NDC0</accession>
<evidence type="ECO:0000256" key="6">
    <source>
        <dbReference type="PIRSR" id="PIRSR602129-50"/>
    </source>
</evidence>
<dbReference type="Gene3D" id="3.90.1150.10">
    <property type="entry name" value="Aspartate Aminotransferase, domain 1"/>
    <property type="match status" value="1"/>
</dbReference>
<protein>
    <submittedName>
        <fullName evidence="8">Glutamate decarboxylase</fullName>
        <ecNumber evidence="8">4.1.1.15</ecNumber>
    </submittedName>
</protein>
<dbReference type="InterPro" id="IPR015421">
    <property type="entry name" value="PyrdxlP-dep_Trfase_major"/>
</dbReference>
<dbReference type="GO" id="GO:0005737">
    <property type="term" value="C:cytoplasm"/>
    <property type="evidence" value="ECO:0007669"/>
    <property type="project" value="TreeGrafter"/>
</dbReference>
<dbReference type="EC" id="4.1.1.15" evidence="8"/>
<dbReference type="GO" id="GO:0030170">
    <property type="term" value="F:pyridoxal phosphate binding"/>
    <property type="evidence" value="ECO:0007669"/>
    <property type="project" value="InterPro"/>
</dbReference>
<evidence type="ECO:0000313" key="8">
    <source>
        <dbReference type="EMBL" id="AUX22142.1"/>
    </source>
</evidence>
<comment type="similarity">
    <text evidence="2 7">Belongs to the group II decarboxylase family.</text>
</comment>
<evidence type="ECO:0000256" key="2">
    <source>
        <dbReference type="ARBA" id="ARBA00009533"/>
    </source>
</evidence>
<gene>
    <name evidence="8" type="primary">gadB</name>
    <name evidence="8" type="ORF">SOCEGT47_026430</name>
</gene>
<proteinExistence type="inferred from homology"/>
<evidence type="ECO:0000256" key="7">
    <source>
        <dbReference type="RuleBase" id="RU000382"/>
    </source>
</evidence>
<dbReference type="GO" id="GO:0004351">
    <property type="term" value="F:glutamate decarboxylase activity"/>
    <property type="evidence" value="ECO:0007669"/>
    <property type="project" value="UniProtKB-EC"/>
</dbReference>
<evidence type="ECO:0000256" key="5">
    <source>
        <dbReference type="ARBA" id="ARBA00023239"/>
    </source>
</evidence>
<dbReference type="AlphaFoldDB" id="A0A4V0NDC0"/>
<keyword evidence="3" id="KW-0210">Decarboxylase</keyword>
<comment type="cofactor">
    <cofactor evidence="1 6 7">
        <name>pyridoxal 5'-phosphate</name>
        <dbReference type="ChEBI" id="CHEBI:597326"/>
    </cofactor>
</comment>
<dbReference type="Pfam" id="PF00282">
    <property type="entry name" value="Pyridoxal_deC"/>
    <property type="match status" value="1"/>
</dbReference>
<evidence type="ECO:0000256" key="4">
    <source>
        <dbReference type="ARBA" id="ARBA00022898"/>
    </source>
</evidence>
<dbReference type="PANTHER" id="PTHR45677:SF8">
    <property type="entry name" value="CYSTEINE SULFINIC ACID DECARBOXYLASE"/>
    <property type="match status" value="1"/>
</dbReference>
<dbReference type="PANTHER" id="PTHR45677">
    <property type="entry name" value="GLUTAMATE DECARBOXYLASE-RELATED"/>
    <property type="match status" value="1"/>
</dbReference>
<sequence length="536" mass="56934">MSLAIMSPPETGRAAAPLAQMFAPTLASDEERLLDARVTLLLQRFLGSERVTSDVPFEALGDLLPGAGAPAAPALPGDYVARVIEPIVEHSINTASPRFIGHMTTALPYFVRPLSRLIAGLNQNPVKVETAKSVTPLEREALATLHRLVYDRADGFYREHAQARERTLGILTGGGTAANITALWIARNAALGPRGELGGVEREGLAAALADRGHRRAVILGSALMHYSMEKAADVLGLGISGLDRVEVDRRGRVRVERLRRALEEHRARGDLVLAVVGVAGATDTGSIDPLDELAALAGEAGVHFHVDAAWGGPLLFSRRHRGKLAGIERADTVTIDGHKQLYLPMGIGAVVMRAPDAARAIEKQAPYIIRRGSPDLGRRSLEGSRPAMALLLHAGLHLIGGDAYEALIDAGVARAGALAAAIRRRPAFELLCEPDANIVNYRYLPPALRGARARWSPADMEAVDAANLRLQEAQSRAGRSFVSRTTLAHTGRGGGAPVVSLRAVLANPLTTEAQLEEVLDEQEALARALEGGGGP</sequence>
<reference evidence="8 9" key="1">
    <citation type="submission" date="2015-09" db="EMBL/GenBank/DDBJ databases">
        <title>Sorangium comparison.</title>
        <authorList>
            <person name="Zaburannyi N."/>
            <person name="Bunk B."/>
            <person name="Overmann J."/>
            <person name="Mueller R."/>
        </authorList>
    </citation>
    <scope>NUCLEOTIDE SEQUENCE [LARGE SCALE GENOMIC DNA]</scope>
    <source>
        <strain evidence="8 9">So ceGT47</strain>
    </source>
</reference>